<accession>A0A0P9CU48</accession>
<dbReference type="PATRIC" id="fig|471514.4.peg.4918"/>
<sequence length="146" mass="16731">MFIQPIVDLWAGRPIAYVLTDAYGFPTQASSPRELYQNIEVAFQRDFVPLVVCRPSVMKSVWDEFVKRLPEPLWLYENRQVCSERGEVVMNEEGEPGIRWQRGINNTESLESAIESGIRYGSGSVLMGVERLGCKDKAIYRIEWGL</sequence>
<reference evidence="1 2" key="1">
    <citation type="submission" date="2015-09" db="EMBL/GenBank/DDBJ databases">
        <title>Draft genome sequence of Alicyclobacillus ferrooxydans DSM 22381.</title>
        <authorList>
            <person name="Hemp J."/>
        </authorList>
    </citation>
    <scope>NUCLEOTIDE SEQUENCE [LARGE SCALE GENOMIC DNA]</scope>
    <source>
        <strain evidence="1 2">TC-34</strain>
    </source>
</reference>
<gene>
    <name evidence="1" type="ORF">AN477_13705</name>
</gene>
<dbReference type="RefSeq" id="WP_054969733.1">
    <property type="nucleotide sequence ID" value="NZ_LJCO01000055.1"/>
</dbReference>
<protein>
    <submittedName>
        <fullName evidence="1">Uncharacterized protein</fullName>
    </submittedName>
</protein>
<dbReference type="AlphaFoldDB" id="A0A0P9CU48"/>
<evidence type="ECO:0000313" key="1">
    <source>
        <dbReference type="EMBL" id="KPV43196.1"/>
    </source>
</evidence>
<dbReference type="STRING" id="471514.AN477_13705"/>
<keyword evidence="2" id="KW-1185">Reference proteome</keyword>
<comment type="caution">
    <text evidence="1">The sequence shown here is derived from an EMBL/GenBank/DDBJ whole genome shotgun (WGS) entry which is preliminary data.</text>
</comment>
<dbReference type="EMBL" id="LJCO01000055">
    <property type="protein sequence ID" value="KPV43196.1"/>
    <property type="molecule type" value="Genomic_DNA"/>
</dbReference>
<name>A0A0P9CU48_9BACL</name>
<dbReference type="Proteomes" id="UP000050482">
    <property type="component" value="Unassembled WGS sequence"/>
</dbReference>
<organism evidence="1 2">
    <name type="scientific">Alicyclobacillus ferrooxydans</name>
    <dbReference type="NCBI Taxonomy" id="471514"/>
    <lineage>
        <taxon>Bacteria</taxon>
        <taxon>Bacillati</taxon>
        <taxon>Bacillota</taxon>
        <taxon>Bacilli</taxon>
        <taxon>Bacillales</taxon>
        <taxon>Alicyclobacillaceae</taxon>
        <taxon>Alicyclobacillus</taxon>
    </lineage>
</organism>
<evidence type="ECO:0000313" key="2">
    <source>
        <dbReference type="Proteomes" id="UP000050482"/>
    </source>
</evidence>
<proteinExistence type="predicted"/>